<feature type="compositionally biased region" description="Basic and acidic residues" evidence="2">
    <location>
        <begin position="59"/>
        <end position="79"/>
    </location>
</feature>
<evidence type="ECO:0000313" key="5">
    <source>
        <dbReference type="Proteomes" id="UP000002700"/>
    </source>
</evidence>
<dbReference type="KEGG" id="bpm:BURPS1710b_0931"/>
<dbReference type="AlphaFoldDB" id="Q3JVQ9"/>
<protein>
    <submittedName>
        <fullName evidence="4">Transcriptional regulator, LysR family</fullName>
    </submittedName>
</protein>
<feature type="compositionally biased region" description="Polar residues" evidence="2">
    <location>
        <begin position="97"/>
        <end position="107"/>
    </location>
</feature>
<dbReference type="PANTHER" id="PTHR30537">
    <property type="entry name" value="HTH-TYPE TRANSCRIPTIONAL REGULATOR"/>
    <property type="match status" value="1"/>
</dbReference>
<feature type="compositionally biased region" description="Basic and acidic residues" evidence="2">
    <location>
        <begin position="345"/>
        <end position="360"/>
    </location>
</feature>
<organism evidence="4 5">
    <name type="scientific">Burkholderia pseudomallei (strain 1710b)</name>
    <dbReference type="NCBI Taxonomy" id="320372"/>
    <lineage>
        <taxon>Bacteria</taxon>
        <taxon>Pseudomonadati</taxon>
        <taxon>Pseudomonadota</taxon>
        <taxon>Betaproteobacteria</taxon>
        <taxon>Burkholderiales</taxon>
        <taxon>Burkholderiaceae</taxon>
        <taxon>Burkholderia</taxon>
        <taxon>pseudomallei group</taxon>
    </lineage>
</organism>
<comment type="similarity">
    <text evidence="1">Belongs to the LysR transcriptional regulatory family.</text>
</comment>
<evidence type="ECO:0000259" key="3">
    <source>
        <dbReference type="Pfam" id="PF03466"/>
    </source>
</evidence>
<dbReference type="InterPro" id="IPR058163">
    <property type="entry name" value="LysR-type_TF_proteobact-type"/>
</dbReference>
<dbReference type="Gene3D" id="3.40.190.290">
    <property type="match status" value="1"/>
</dbReference>
<evidence type="ECO:0000313" key="4">
    <source>
        <dbReference type="EMBL" id="ABA50227.1"/>
    </source>
</evidence>
<name>Q3JVQ9_BURP1</name>
<sequence>MVRMRGDGRAVDVSGFDVHPGARLHRVDDEANCERERRRVLEIDDGLHADAPGRVNLVHPRDADDERREHGRREPHPDQADGAPSGVNGSPRPGATRPTSTPATSEGETYLGYATRIVADIRRMADAVRASRSVPRGLLRVNVMLGFGRTTITPLVSEFATPHPRVEVRLDVTDRPVDRVDGGFDFAIRFGEPPDTRLNARRIMSNRRLLRASPVHLQRHGAPASLARCIVHRRNDDAHGVWRFVRDGEAEGVKVRAAPSSNDGDIVPGWALDGHGILIRSEWDLAKYLESGRLRRVLPEYALPSADLSACYPVRRNPSARARAPIDFLVARLGASAPAPARTPEGGRRAGSRDVPPRVR</sequence>
<dbReference type="PANTHER" id="PTHR30537:SF5">
    <property type="entry name" value="HTH-TYPE TRANSCRIPTIONAL ACTIVATOR TTDR-RELATED"/>
    <property type="match status" value="1"/>
</dbReference>
<feature type="region of interest" description="Disordered" evidence="2">
    <location>
        <begin position="50"/>
        <end position="108"/>
    </location>
</feature>
<reference evidence="4 5" key="1">
    <citation type="submission" date="2005-09" db="EMBL/GenBank/DDBJ databases">
        <authorList>
            <person name="Woods D.E."/>
            <person name="Nierman W.C."/>
        </authorList>
    </citation>
    <scope>NUCLEOTIDE SEQUENCE [LARGE SCALE GENOMIC DNA]</scope>
    <source>
        <strain evidence="4 5">1710b</strain>
    </source>
</reference>
<feature type="domain" description="LysR substrate-binding" evidence="3">
    <location>
        <begin position="134"/>
        <end position="333"/>
    </location>
</feature>
<evidence type="ECO:0000256" key="2">
    <source>
        <dbReference type="SAM" id="MobiDB-lite"/>
    </source>
</evidence>
<dbReference type="EnsemblBacteria" id="ABA50227">
    <property type="protein sequence ID" value="ABA50227"/>
    <property type="gene ID" value="BURPS1710b_0931"/>
</dbReference>
<dbReference type="Pfam" id="PF03466">
    <property type="entry name" value="LysR_substrate"/>
    <property type="match status" value="1"/>
</dbReference>
<dbReference type="InterPro" id="IPR005119">
    <property type="entry name" value="LysR_subst-bd"/>
</dbReference>
<dbReference type="EMBL" id="CP000124">
    <property type="protein sequence ID" value="ABA50227.1"/>
    <property type="molecule type" value="Genomic_DNA"/>
</dbReference>
<gene>
    <name evidence="4" type="ordered locus">BURPS1710b_0931</name>
</gene>
<evidence type="ECO:0000256" key="1">
    <source>
        <dbReference type="ARBA" id="ARBA00009437"/>
    </source>
</evidence>
<proteinExistence type="inferred from homology"/>
<dbReference type="Proteomes" id="UP000002700">
    <property type="component" value="Chromosome I"/>
</dbReference>
<dbReference type="SUPFAM" id="SSF53850">
    <property type="entry name" value="Periplasmic binding protein-like II"/>
    <property type="match status" value="1"/>
</dbReference>
<feature type="region of interest" description="Disordered" evidence="2">
    <location>
        <begin position="337"/>
        <end position="360"/>
    </location>
</feature>
<dbReference type="HOGENOM" id="CLU_048998_0_0_4"/>
<accession>Q3JVQ9</accession>